<comment type="caution">
    <text evidence="5">The sequence shown here is derived from an EMBL/GenBank/DDBJ whole genome shotgun (WGS) entry which is preliminary data.</text>
</comment>
<dbReference type="Pfam" id="PF13385">
    <property type="entry name" value="Laminin_G_3"/>
    <property type="match status" value="1"/>
</dbReference>
<evidence type="ECO:0000313" key="5">
    <source>
        <dbReference type="EMBL" id="MDT0559099.1"/>
    </source>
</evidence>
<dbReference type="InterPro" id="IPR013320">
    <property type="entry name" value="ConA-like_dom_sf"/>
</dbReference>
<evidence type="ECO:0000256" key="1">
    <source>
        <dbReference type="ARBA" id="ARBA00022729"/>
    </source>
</evidence>
<dbReference type="PANTHER" id="PTHR42535">
    <property type="entry name" value="OOKINETE PROTEIN, PUTATIVE-RELATED"/>
    <property type="match status" value="1"/>
</dbReference>
<organism evidence="5 6">
    <name type="scientific">Microcosmobacter mediterraneus</name>
    <dbReference type="NCBI Taxonomy" id="3075607"/>
    <lineage>
        <taxon>Bacteria</taxon>
        <taxon>Pseudomonadati</taxon>
        <taxon>Bacteroidota</taxon>
        <taxon>Flavobacteriia</taxon>
        <taxon>Flavobacteriales</taxon>
        <taxon>Flavobacteriaceae</taxon>
        <taxon>Microcosmobacter</taxon>
    </lineage>
</organism>
<dbReference type="SMART" id="SM00560">
    <property type="entry name" value="LamGL"/>
    <property type="match status" value="1"/>
</dbReference>
<keyword evidence="3" id="KW-1015">Disulfide bond</keyword>
<dbReference type="EMBL" id="JAVRIA010000006">
    <property type="protein sequence ID" value="MDT0559099.1"/>
    <property type="molecule type" value="Genomic_DNA"/>
</dbReference>
<dbReference type="PANTHER" id="PTHR42535:SF2">
    <property type="entry name" value="CHROMOSOME UNDETERMINED SCAFFOLD_146, WHOLE GENOME SHOTGUN SEQUENCE"/>
    <property type="match status" value="1"/>
</dbReference>
<dbReference type="InterPro" id="IPR003410">
    <property type="entry name" value="HYR_dom"/>
</dbReference>
<dbReference type="InterPro" id="IPR026444">
    <property type="entry name" value="Secre_tail"/>
</dbReference>
<name>A0ABU2YLR0_9FLAO</name>
<dbReference type="InterPro" id="IPR006558">
    <property type="entry name" value="LamG-like"/>
</dbReference>
<dbReference type="Gene3D" id="2.60.120.200">
    <property type="match status" value="1"/>
</dbReference>
<keyword evidence="2" id="KW-0677">Repeat</keyword>
<dbReference type="SUPFAM" id="SSF49899">
    <property type="entry name" value="Concanavalin A-like lectins/glucanases"/>
    <property type="match status" value="1"/>
</dbReference>
<protein>
    <submittedName>
        <fullName evidence="5">LamG-like jellyroll fold domain-containing protein</fullName>
    </submittedName>
</protein>
<proteinExistence type="predicted"/>
<evidence type="ECO:0000256" key="2">
    <source>
        <dbReference type="ARBA" id="ARBA00022737"/>
    </source>
</evidence>
<gene>
    <name evidence="5" type="ORF">RM697_10590</name>
</gene>
<evidence type="ECO:0000259" key="4">
    <source>
        <dbReference type="PROSITE" id="PS50825"/>
    </source>
</evidence>
<feature type="domain" description="HYR" evidence="4">
    <location>
        <begin position="74"/>
        <end position="156"/>
    </location>
</feature>
<evidence type="ECO:0000256" key="3">
    <source>
        <dbReference type="ARBA" id="ARBA00023157"/>
    </source>
</evidence>
<dbReference type="Proteomes" id="UP001259492">
    <property type="component" value="Unassembled WGS sequence"/>
</dbReference>
<dbReference type="PROSITE" id="PS50825">
    <property type="entry name" value="HYR"/>
    <property type="match status" value="1"/>
</dbReference>
<dbReference type="NCBIfam" id="TIGR04183">
    <property type="entry name" value="Por_Secre_tail"/>
    <property type="match status" value="1"/>
</dbReference>
<evidence type="ECO:0000313" key="6">
    <source>
        <dbReference type="Proteomes" id="UP001259492"/>
    </source>
</evidence>
<accession>A0ABU2YLR0</accession>
<dbReference type="RefSeq" id="WP_311427865.1">
    <property type="nucleotide sequence ID" value="NZ_JAVRIA010000006.1"/>
</dbReference>
<keyword evidence="6" id="KW-1185">Reference proteome</keyword>
<feature type="non-terminal residue" evidence="5">
    <location>
        <position position="1"/>
    </location>
</feature>
<sequence length="1554" mass="169222">NDTEDPNTISLPLINAECGTTVSTPTITDNCGGTITGTTSDPVTFSTQGSYAITWNFDDGNGNNINIIQNIIIDDVTDPVANCQDLTVQLDNISGTASITPNQINNGSTDNCGIANLSLSKSMFDCTNIGSNIIILTVTDVGGNTDTCTANVTVVSPTISGGTVTGYLNNTETPADADDLVEVTACPDEPQNATFTVNGYTGNIVRWESSIDGGVNWTSIINTTNTYYYPNILETTLLRAVIQIGSCQATSTITIVSVIPPDIPPTIVGSSSFSVCLGDDVTVEAQSEFGINPNFNNGGMFNEANLNNLGWEVDGAAEMSAGGNNTNNTYWKLTNGPKKFNGRCYDSPDGNKFAIVSGIPQYDAPDHTITPLSTLETSIFNTLGLVNASLEFDQAYYLEAGAWCLIELSLDGGTTYSVTLDPGATYNYTGPSDTGFGDVGFNGQCRNSPGTYIDNHVSIELQNYVGLTNLRIRFTYSGTANSTWALENITIPQAPVDEVIEWTDETGTVVTTGSTTTITPVTPGVQTYGVTSLINGCRSDGDEGTEFIDVSVSFAYAGKDISPILGECGKSTVSLNAYDNTLTAAQNIANGAYNNNYTTGDYPGTGDAGVWSVVSMPNSCGGNYSFSSALSPANPLGDPSAYFTGDPGTYTLRWSIADCSFDDVEVTIDNCNTVDFDGSDDYATFGDNFDRSSDFSFEVWVKPELFSGIQSIISKRDANNLNTGYDLRLSNDVLSFNWNNSGVVSCPYNLTTNRWYHVAVTFSSNAYRLYIDGILVNTTGGAIPSPNTNKFLFGAMDTNTLPTHYFNGWIDEIRIWNTALNVDQIREMMNQQIQSNGNLVRGEIVPLDISGLNWTNLDGYYRMDLNCGRLTTNAGSVNGRLRNMYTSQQQTAPLPYTTNSDGNWYEETPWTYAGVWDAPNSMGLDNETIIDWNIVKTSHNIISKGDTKTINTSIYPDRELNDIVVLGLVSDTAGKELTIINSLETENENNSGKQLLITHYLELDGTIDLVGESQLVQSEGSILDQDSGGTIERDQQGTGNSFNYNYWTSSVNPQTPSGIGQLGIGIPSTNANYSIANVIRDGTNSTIPAAINFQAPYTAADGVITSPITLSSYWLFKFNGTANDYNSWISIDQNTSLQAGEGHTMKGTSGLLSITTPQNYVFKGKPNNGNISLSISTDNNRLIGNPYPSAIDANEFILDNINEYSGRATTNIINGALYFWDHFGGGSHILQEYVGGYATYTLLGGVKAISNDIRINDNGSEGTKVPGRYIPVNQGFFVSTSLDPSLTNTTTTVTGGNIVFKNSQRTYKREGIDNSVMFRTTEISEIDERQKIRLMFDSPSGYHRQLLVGVDELTSPDFDLGFDAPLIDINTEDMFWDFDDVKYVIQAVNNFDEDQILPIGLVINEEGLIVIRIDQLENISDNTPIYIYDSLLNTYHNLRESNFEIQLIADQYLNRFFITFHNDTLSINSLEKDKLVISYLSNSQYIFIKTLHGHPVDKIELYNIIGQKVRTWLDKESNSSDSISVPVIGVAQGTYIVKVYSNDLIYNKKIIIDN</sequence>
<keyword evidence="1" id="KW-0732">Signal</keyword>
<reference evidence="5 6" key="1">
    <citation type="submission" date="2023-09" db="EMBL/GenBank/DDBJ databases">
        <authorList>
            <person name="Rey-Velasco X."/>
        </authorList>
    </citation>
    <scope>NUCLEOTIDE SEQUENCE [LARGE SCALE GENOMIC DNA]</scope>
    <source>
        <strain evidence="5 6">W332</strain>
    </source>
</reference>